<dbReference type="InterPro" id="IPR036388">
    <property type="entry name" value="WH-like_DNA-bd_sf"/>
</dbReference>
<dbReference type="PIRSF" id="PIRSF036949">
    <property type="entry name" value="RPA32"/>
    <property type="match status" value="1"/>
</dbReference>
<accession>A0AAF0F9L8</accession>
<dbReference type="InterPro" id="IPR036390">
    <property type="entry name" value="WH_DNA-bd_sf"/>
</dbReference>
<dbReference type="InterPro" id="IPR040260">
    <property type="entry name" value="RFA2-like"/>
</dbReference>
<sequence>MTGYGDNPFGQNYSTGGGNMGGFFGGGNGSQDANRVGDEKLMQRVGTNSLRPVTVRQVLNASQPHSDAPFTFDGTELSQVTLVAWIQNISRNATNVSYTLDDGTGQLDVRQWIDNSTDEGAKVDEFQTNQFVRVLGEVKSFNNKRSVTAASMARLEDHNEYLFHQLDVIHTHLQLAKGSNQSMKSSNATHDASMYDDSASGGVDASSADISHLAPLQRRIYAAISAEAPDYPEGVDVQQIVTRCKNVDLNEIQDAIDDLANDGYIYQASDETHYLTTAG</sequence>
<evidence type="ECO:0000256" key="1">
    <source>
        <dbReference type="ARBA" id="ARBA00004123"/>
    </source>
</evidence>
<keyword evidence="4" id="KW-0238">DNA-binding</keyword>
<evidence type="ECO:0000256" key="5">
    <source>
        <dbReference type="ARBA" id="ARBA00023242"/>
    </source>
</evidence>
<dbReference type="SUPFAM" id="SSF50249">
    <property type="entry name" value="Nucleic acid-binding proteins"/>
    <property type="match status" value="1"/>
</dbReference>
<dbReference type="PANTHER" id="PTHR13989:SF16">
    <property type="entry name" value="REPLICATION PROTEIN A2"/>
    <property type="match status" value="1"/>
</dbReference>
<evidence type="ECO:0000256" key="3">
    <source>
        <dbReference type="ARBA" id="ARBA00022705"/>
    </source>
</evidence>
<dbReference type="GO" id="GO:0003697">
    <property type="term" value="F:single-stranded DNA binding"/>
    <property type="evidence" value="ECO:0007669"/>
    <property type="project" value="TreeGrafter"/>
</dbReference>
<keyword evidence="3" id="KW-0235">DNA replication</keyword>
<evidence type="ECO:0000256" key="2">
    <source>
        <dbReference type="ARBA" id="ARBA00007815"/>
    </source>
</evidence>
<dbReference type="InterPro" id="IPR004365">
    <property type="entry name" value="NA-bd_OB_tRNA"/>
</dbReference>
<dbReference type="Proteomes" id="UP001214628">
    <property type="component" value="Chromosome 1"/>
</dbReference>
<dbReference type="Gene3D" id="2.40.50.140">
    <property type="entry name" value="Nucleic acid-binding proteins"/>
    <property type="match status" value="1"/>
</dbReference>
<comment type="similarity">
    <text evidence="2">Belongs to the replication factor A protein 2 family.</text>
</comment>
<dbReference type="GO" id="GO:0006260">
    <property type="term" value="P:DNA replication"/>
    <property type="evidence" value="ECO:0007669"/>
    <property type="project" value="UniProtKB-KW"/>
</dbReference>
<gene>
    <name evidence="8" type="primary">ssb2</name>
    <name evidence="8" type="ORF">MPSI1_001099</name>
</gene>
<evidence type="ECO:0000256" key="4">
    <source>
        <dbReference type="ARBA" id="ARBA00023125"/>
    </source>
</evidence>
<dbReference type="GO" id="GO:0000724">
    <property type="term" value="P:double-strand break repair via homologous recombination"/>
    <property type="evidence" value="ECO:0007669"/>
    <property type="project" value="TreeGrafter"/>
</dbReference>
<dbReference type="Pfam" id="PF08784">
    <property type="entry name" value="RPA_C"/>
    <property type="match status" value="1"/>
</dbReference>
<dbReference type="PANTHER" id="PTHR13989">
    <property type="entry name" value="REPLICATION PROTEIN A-RELATED"/>
    <property type="match status" value="1"/>
</dbReference>
<evidence type="ECO:0000313" key="8">
    <source>
        <dbReference type="EMBL" id="WFD42454.1"/>
    </source>
</evidence>
<dbReference type="GO" id="GO:0035861">
    <property type="term" value="C:site of double-strand break"/>
    <property type="evidence" value="ECO:0007669"/>
    <property type="project" value="TreeGrafter"/>
</dbReference>
<dbReference type="InterPro" id="IPR012340">
    <property type="entry name" value="NA-bd_OB-fold"/>
</dbReference>
<evidence type="ECO:0000259" key="6">
    <source>
        <dbReference type="Pfam" id="PF01336"/>
    </source>
</evidence>
<feature type="domain" description="Replication protein A C-terminal" evidence="7">
    <location>
        <begin position="172"/>
        <end position="271"/>
    </location>
</feature>
<dbReference type="GO" id="GO:0006289">
    <property type="term" value="P:nucleotide-excision repair"/>
    <property type="evidence" value="ECO:0007669"/>
    <property type="project" value="TreeGrafter"/>
</dbReference>
<dbReference type="Pfam" id="PF01336">
    <property type="entry name" value="tRNA_anti-codon"/>
    <property type="match status" value="1"/>
</dbReference>
<organism evidence="8 9">
    <name type="scientific">Malassezia psittaci</name>
    <dbReference type="NCBI Taxonomy" id="1821823"/>
    <lineage>
        <taxon>Eukaryota</taxon>
        <taxon>Fungi</taxon>
        <taxon>Dikarya</taxon>
        <taxon>Basidiomycota</taxon>
        <taxon>Ustilaginomycotina</taxon>
        <taxon>Malasseziomycetes</taxon>
        <taxon>Malasseziales</taxon>
        <taxon>Malasseziaceae</taxon>
        <taxon>Malassezia</taxon>
    </lineage>
</organism>
<keyword evidence="5" id="KW-0539">Nucleus</keyword>
<reference evidence="8" key="1">
    <citation type="submission" date="2023-02" db="EMBL/GenBank/DDBJ databases">
        <title>Mating type loci evolution in Malassezia.</title>
        <authorList>
            <person name="Coelho M.A."/>
        </authorList>
    </citation>
    <scope>NUCLEOTIDE SEQUENCE</scope>
    <source>
        <strain evidence="8">CBS 14136</strain>
    </source>
</reference>
<protein>
    <submittedName>
        <fullName evidence="8">Replication factor A protein 2</fullName>
    </submittedName>
</protein>
<dbReference type="AlphaFoldDB" id="A0AAF0F9L8"/>
<dbReference type="CDD" id="cd04478">
    <property type="entry name" value="RPA2_DBD_D"/>
    <property type="match status" value="1"/>
</dbReference>
<feature type="domain" description="OB" evidence="6">
    <location>
        <begin position="80"/>
        <end position="151"/>
    </location>
</feature>
<dbReference type="EMBL" id="CP118375">
    <property type="protein sequence ID" value="WFD42454.1"/>
    <property type="molecule type" value="Genomic_DNA"/>
</dbReference>
<comment type="subcellular location">
    <subcellularLocation>
        <location evidence="1">Nucleus</location>
    </subcellularLocation>
</comment>
<dbReference type="GO" id="GO:0005662">
    <property type="term" value="C:DNA replication factor A complex"/>
    <property type="evidence" value="ECO:0007669"/>
    <property type="project" value="TreeGrafter"/>
</dbReference>
<evidence type="ECO:0000259" key="7">
    <source>
        <dbReference type="Pfam" id="PF08784"/>
    </source>
</evidence>
<dbReference type="SUPFAM" id="SSF46785">
    <property type="entry name" value="Winged helix' DNA-binding domain"/>
    <property type="match status" value="1"/>
</dbReference>
<dbReference type="GO" id="GO:0000781">
    <property type="term" value="C:chromosome, telomeric region"/>
    <property type="evidence" value="ECO:0007669"/>
    <property type="project" value="TreeGrafter"/>
</dbReference>
<dbReference type="Gene3D" id="1.10.10.10">
    <property type="entry name" value="Winged helix-like DNA-binding domain superfamily/Winged helix DNA-binding domain"/>
    <property type="match status" value="1"/>
</dbReference>
<evidence type="ECO:0000313" key="9">
    <source>
        <dbReference type="Proteomes" id="UP001214628"/>
    </source>
</evidence>
<name>A0AAF0F9L8_9BASI</name>
<keyword evidence="9" id="KW-1185">Reference proteome</keyword>
<proteinExistence type="inferred from homology"/>
<dbReference type="InterPro" id="IPR014892">
    <property type="entry name" value="RPA_C"/>
</dbReference>
<dbReference type="InterPro" id="IPR014646">
    <property type="entry name" value="Rfa2/RPA32"/>
</dbReference>